<evidence type="ECO:0000313" key="2">
    <source>
        <dbReference type="EMBL" id="AHY26943.1"/>
    </source>
</evidence>
<dbReference type="RefSeq" id="YP_009031154.1">
    <property type="nucleotide sequence ID" value="NC_024135.1"/>
</dbReference>
<evidence type="ECO:0000313" key="3">
    <source>
        <dbReference type="Proteomes" id="UP000024441"/>
    </source>
</evidence>
<feature type="region of interest" description="Disordered" evidence="1">
    <location>
        <begin position="432"/>
        <end position="452"/>
    </location>
</feature>
<dbReference type="SUPFAM" id="SSF51445">
    <property type="entry name" value="(Trans)glycosidases"/>
    <property type="match status" value="1"/>
</dbReference>
<reference evidence="2 3" key="1">
    <citation type="submission" date="2014-02" db="EMBL/GenBank/DDBJ databases">
        <authorList>
            <person name="Bateh S."/>
            <person name="Bernal D."/>
            <person name="Debose F."/>
            <person name="Kujala R."/>
            <person name="Lamas N."/>
            <person name="Menkis M."/>
            <person name="Romero R."/>
            <person name="Schrull J."/>
            <person name="Sharma S."/>
            <person name="Sidronio T."/>
            <person name="Solanki D."/>
            <person name="Swartout D."/>
            <person name="Venero M."/>
            <person name="Vijayan A."/>
            <person name="Wang J.-S."/>
            <person name="Yakovenko A."/>
            <person name="Sabo J.L."/>
            <person name="Braun E.L."/>
            <person name="Barbazuk W.B."/>
            <person name="Buck G.A."/>
            <person name="Campbell R."/>
            <person name="Carvalho M.R."/>
            <person name="Duckworth R.A."/>
            <person name="Dunn T."/>
            <person name="Halpern C."/>
            <person name="Johnson A."/>
            <person name="Kiflezghi M.G."/>
            <person name="Lee V."/>
            <person name="Loviza R.A."/>
            <person name="Serrano M.G."/>
            <person name="Shah Z.V."/>
            <person name="Sharma K."/>
            <person name="Voegtly L.J."/>
            <person name="Walstead R."/>
            <person name="Wang Y.P."/>
            <person name="Bradley K.W."/>
            <person name="Clarke D.Q."/>
            <person name="Barker L.P."/>
            <person name="Bailey C."/>
            <person name="Asai D.J."/>
            <person name="Bowman C.A."/>
            <person name="Russell D.A."/>
            <person name="Pope W.H."/>
            <person name="Jacobs-Sera D."/>
            <person name="Hendrix R.W."/>
            <person name="Hatfull G.F."/>
        </authorList>
    </citation>
    <scope>NUCLEOTIDE SEQUENCE [LARGE SCALE GENOMIC DNA]</scope>
</reference>
<organism evidence="2 3">
    <name type="scientific">Mycobacterium phage Bernal13</name>
    <dbReference type="NCBI Taxonomy" id="1486424"/>
    <lineage>
        <taxon>Viruses</taxon>
        <taxon>Duplodnaviria</taxon>
        <taxon>Heunggongvirae</taxon>
        <taxon>Uroviricota</taxon>
        <taxon>Caudoviricetes</taxon>
        <taxon>Bernalvirus</taxon>
        <taxon>Bernalvirus bernal13</taxon>
    </lineage>
</organism>
<proteinExistence type="predicted"/>
<dbReference type="Gene3D" id="3.20.20.80">
    <property type="entry name" value="Glycosidases"/>
    <property type="match status" value="1"/>
</dbReference>
<dbReference type="Proteomes" id="UP000024441">
    <property type="component" value="Segment"/>
</dbReference>
<dbReference type="GeneID" id="19488335"/>
<name>A0A023W7C8_9CAUD</name>
<dbReference type="InterPro" id="IPR017853">
    <property type="entry name" value="GH"/>
</dbReference>
<dbReference type="EMBL" id="KJ510413">
    <property type="protein sequence ID" value="AHY26943.1"/>
    <property type="molecule type" value="Genomic_DNA"/>
</dbReference>
<protein>
    <submittedName>
        <fullName evidence="2">Lysin A</fullName>
    </submittedName>
</protein>
<dbReference type="OrthoDB" id="2438at10239"/>
<sequence>MAATRTNVELAKAEFFKRVGNRYVYGGMWSPTDMSQGTDCSGLWNDVLGFVTGHMVWGRESEGATTESYRYIPIGGVGPFGTIRVARPEDIPADAIAKLAFHHEGNGGAASHMWGELDGVRMESAGNPKGCVTAPQAWEITNPYANAWAYLPGPIIEDGAPAAAPPEPKDTLFADVSEWQVPVDDSYPYLVLSIRANDGTHRDNKFAQNYAWMKRALDDGRLRCGIVYFYWRPNWQAAIATLQDMINANGGLHPRVAIMIDVERGGNPGGDFSDSLNATDDALSQWVGDPRRVIAYGNVGDLNSMWRNRREDQFIVAAYGSNPSFPGKIAHQYTDGQGYGGGLPEGCPPFGNCDMNSADGYTATAFAAALGITATPPSTGGDDLTPEQDRLLRDCQLQLLGPNGKGWPQLGNRTLVDALAVLGFTPVRSTSIYRDPPNPDGTEPASNMWEPRQLPINDDGFDHEDLVEKRARNGDLFELDRIVRLAAGAGAERGQWAIDYAQSVLADIERTNPEVLQRYTAWKGNAA</sequence>
<keyword evidence="3" id="KW-1185">Reference proteome</keyword>
<evidence type="ECO:0000256" key="1">
    <source>
        <dbReference type="SAM" id="MobiDB-lite"/>
    </source>
</evidence>
<accession>A0A023W7C8</accession>
<dbReference type="KEGG" id="vg:19488335"/>
<gene>
    <name evidence="2" type="primary">27</name>
    <name evidence="2" type="ORF">PBI_BERNAL13_27</name>
</gene>